<dbReference type="AlphaFoldDB" id="A0A6A6FS46"/>
<feature type="region of interest" description="Disordered" evidence="1">
    <location>
        <begin position="118"/>
        <end position="174"/>
    </location>
</feature>
<feature type="compositionally biased region" description="Low complexity" evidence="1">
    <location>
        <begin position="130"/>
        <end position="174"/>
    </location>
</feature>
<proteinExistence type="predicted"/>
<dbReference type="Proteomes" id="UP000799539">
    <property type="component" value="Unassembled WGS sequence"/>
</dbReference>
<name>A0A6A6FS46_9PEZI</name>
<gene>
    <name evidence="2" type="ORF">CERZMDRAFT_81384</name>
</gene>
<reference evidence="2" key="1">
    <citation type="journal article" date="2020" name="Stud. Mycol.">
        <title>101 Dothideomycetes genomes: a test case for predicting lifestyles and emergence of pathogens.</title>
        <authorList>
            <person name="Haridas S."/>
            <person name="Albert R."/>
            <person name="Binder M."/>
            <person name="Bloem J."/>
            <person name="Labutti K."/>
            <person name="Salamov A."/>
            <person name="Andreopoulos B."/>
            <person name="Baker S."/>
            <person name="Barry K."/>
            <person name="Bills G."/>
            <person name="Bluhm B."/>
            <person name="Cannon C."/>
            <person name="Castanera R."/>
            <person name="Culley D."/>
            <person name="Daum C."/>
            <person name="Ezra D."/>
            <person name="Gonzalez J."/>
            <person name="Henrissat B."/>
            <person name="Kuo A."/>
            <person name="Liang C."/>
            <person name="Lipzen A."/>
            <person name="Lutzoni F."/>
            <person name="Magnuson J."/>
            <person name="Mondo S."/>
            <person name="Nolan M."/>
            <person name="Ohm R."/>
            <person name="Pangilinan J."/>
            <person name="Park H.-J."/>
            <person name="Ramirez L."/>
            <person name="Alfaro M."/>
            <person name="Sun H."/>
            <person name="Tritt A."/>
            <person name="Yoshinaga Y."/>
            <person name="Zwiers L.-H."/>
            <person name="Turgeon B."/>
            <person name="Goodwin S."/>
            <person name="Spatafora J."/>
            <person name="Crous P."/>
            <person name="Grigoriev I."/>
        </authorList>
    </citation>
    <scope>NUCLEOTIDE SEQUENCE</scope>
    <source>
        <strain evidence="2">SCOH1-5</strain>
    </source>
</reference>
<evidence type="ECO:0000313" key="2">
    <source>
        <dbReference type="EMBL" id="KAF2216241.1"/>
    </source>
</evidence>
<evidence type="ECO:0000256" key="1">
    <source>
        <dbReference type="SAM" id="MobiDB-lite"/>
    </source>
</evidence>
<accession>A0A6A6FS46</accession>
<organism evidence="2 3">
    <name type="scientific">Cercospora zeae-maydis SCOH1-5</name>
    <dbReference type="NCBI Taxonomy" id="717836"/>
    <lineage>
        <taxon>Eukaryota</taxon>
        <taxon>Fungi</taxon>
        <taxon>Dikarya</taxon>
        <taxon>Ascomycota</taxon>
        <taxon>Pezizomycotina</taxon>
        <taxon>Dothideomycetes</taxon>
        <taxon>Dothideomycetidae</taxon>
        <taxon>Mycosphaerellales</taxon>
        <taxon>Mycosphaerellaceae</taxon>
        <taxon>Cercospora</taxon>
    </lineage>
</organism>
<dbReference type="EMBL" id="ML992664">
    <property type="protein sequence ID" value="KAF2216241.1"/>
    <property type="molecule type" value="Genomic_DNA"/>
</dbReference>
<sequence>MPPPGVSALDFYMQRARQVAPASAAPPAPELPKSLDFDERLRLERAIAKTAALIENATVQLKQPELLPSELTPSEAAEEDFFRAKQYSRILTKKLHDHKLQRSQTMLVDVMEGIDEYAALPAPPPPSRIPRPVSIASTSTKGTSRSTSRLPRPASALTSSPSTSSERGSPVLYS</sequence>
<keyword evidence="3" id="KW-1185">Reference proteome</keyword>
<protein>
    <submittedName>
        <fullName evidence="2">Uncharacterized protein</fullName>
    </submittedName>
</protein>
<dbReference type="OrthoDB" id="3648651at2759"/>
<evidence type="ECO:0000313" key="3">
    <source>
        <dbReference type="Proteomes" id="UP000799539"/>
    </source>
</evidence>